<proteinExistence type="predicted"/>
<keyword evidence="2 5" id="KW-0812">Transmembrane</keyword>
<dbReference type="Proteomes" id="UP000635477">
    <property type="component" value="Unassembled WGS sequence"/>
</dbReference>
<dbReference type="OrthoDB" id="3358017at2759"/>
<evidence type="ECO:0000313" key="6">
    <source>
        <dbReference type="EMBL" id="KAF4978431.1"/>
    </source>
</evidence>
<keyword evidence="3 5" id="KW-1133">Transmembrane helix</keyword>
<comment type="subcellular location">
    <subcellularLocation>
        <location evidence="1">Membrane</location>
        <topology evidence="1">Multi-pass membrane protein</topology>
    </subcellularLocation>
</comment>
<dbReference type="Pfam" id="PF04479">
    <property type="entry name" value="RTA1"/>
    <property type="match status" value="2"/>
</dbReference>
<dbReference type="PANTHER" id="PTHR31465">
    <property type="entry name" value="PROTEIN RTA1-RELATED"/>
    <property type="match status" value="1"/>
</dbReference>
<feature type="transmembrane region" description="Helical" evidence="5">
    <location>
        <begin position="20"/>
        <end position="42"/>
    </location>
</feature>
<evidence type="ECO:0000313" key="7">
    <source>
        <dbReference type="Proteomes" id="UP000635477"/>
    </source>
</evidence>
<reference evidence="6" key="1">
    <citation type="journal article" date="2020" name="BMC Genomics">
        <title>Correction to: Identification and distribution of gene clusters required for synthesis of sphingolipid metabolism inhibitors in diverse species of the filamentous fungus Fusarium.</title>
        <authorList>
            <person name="Kim H.S."/>
            <person name="Lohmar J.M."/>
            <person name="Busman M."/>
            <person name="Brown D.W."/>
            <person name="Naumann T.A."/>
            <person name="Divon H.H."/>
            <person name="Lysoe E."/>
            <person name="Uhlig S."/>
            <person name="Proctor R.H."/>
        </authorList>
    </citation>
    <scope>NUCLEOTIDE SEQUENCE</scope>
    <source>
        <strain evidence="6">NRRL 22465</strain>
    </source>
</reference>
<keyword evidence="7" id="KW-1185">Reference proteome</keyword>
<protein>
    <submittedName>
        <fullName evidence="6">Uncharacterized protein</fullName>
    </submittedName>
</protein>
<evidence type="ECO:0000256" key="3">
    <source>
        <dbReference type="ARBA" id="ARBA00022989"/>
    </source>
</evidence>
<organism evidence="6 7">
    <name type="scientific">Fusarium zealandicum</name>
    <dbReference type="NCBI Taxonomy" id="1053134"/>
    <lineage>
        <taxon>Eukaryota</taxon>
        <taxon>Fungi</taxon>
        <taxon>Dikarya</taxon>
        <taxon>Ascomycota</taxon>
        <taxon>Pezizomycotina</taxon>
        <taxon>Sordariomycetes</taxon>
        <taxon>Hypocreomycetidae</taxon>
        <taxon>Hypocreales</taxon>
        <taxon>Nectriaceae</taxon>
        <taxon>Fusarium</taxon>
        <taxon>Fusarium staphyleae species complex</taxon>
    </lineage>
</organism>
<gene>
    <name evidence="6" type="ORF">FZEAL_5195</name>
</gene>
<feature type="transmembrane region" description="Helical" evidence="5">
    <location>
        <begin position="54"/>
        <end position="73"/>
    </location>
</feature>
<dbReference type="GO" id="GO:0016020">
    <property type="term" value="C:membrane"/>
    <property type="evidence" value="ECO:0007669"/>
    <property type="project" value="UniProtKB-SubCell"/>
</dbReference>
<feature type="transmembrane region" description="Helical" evidence="5">
    <location>
        <begin position="129"/>
        <end position="149"/>
    </location>
</feature>
<evidence type="ECO:0000256" key="1">
    <source>
        <dbReference type="ARBA" id="ARBA00004141"/>
    </source>
</evidence>
<feature type="transmembrane region" description="Helical" evidence="5">
    <location>
        <begin position="85"/>
        <end position="108"/>
    </location>
</feature>
<dbReference type="PANTHER" id="PTHR31465:SF35">
    <property type="entry name" value="RTA1 DOMAIN PROTEIN-RELATED"/>
    <property type="match status" value="1"/>
</dbReference>
<dbReference type="EMBL" id="JABEYC010000370">
    <property type="protein sequence ID" value="KAF4978431.1"/>
    <property type="molecule type" value="Genomic_DNA"/>
</dbReference>
<reference evidence="6" key="2">
    <citation type="submission" date="2020-05" db="EMBL/GenBank/DDBJ databases">
        <authorList>
            <person name="Kim H.-S."/>
            <person name="Proctor R.H."/>
            <person name="Brown D.W."/>
        </authorList>
    </citation>
    <scope>NUCLEOTIDE SEQUENCE</scope>
    <source>
        <strain evidence="6">NRRL 22465</strain>
    </source>
</reference>
<sequence>MANENDSEDPQAYLIRNRTWYFIPFLMGCLFEAVGYIGRTLSANEAPGFTKNPYIIQSILLLLGPALFAASIYMILSPERRGENIIIGGLGIQILFFGFFIIVTLMFHMRIPGQPTQTSLEITNPWKKLVLVLYVTSLLILVRSAFRVAEYVVGKDGELQSKELWVYIVDALLMAIATLLLNWFHPSRVINRALDAKRIPSPEEYALES</sequence>
<evidence type="ECO:0000256" key="2">
    <source>
        <dbReference type="ARBA" id="ARBA00022692"/>
    </source>
</evidence>
<name>A0A8H4UKP8_9HYPO</name>
<dbReference type="InterPro" id="IPR007568">
    <property type="entry name" value="RTA1"/>
</dbReference>
<evidence type="ECO:0000256" key="4">
    <source>
        <dbReference type="ARBA" id="ARBA00023136"/>
    </source>
</evidence>
<dbReference type="AlphaFoldDB" id="A0A8H4UKP8"/>
<feature type="transmembrane region" description="Helical" evidence="5">
    <location>
        <begin position="164"/>
        <end position="184"/>
    </location>
</feature>
<comment type="caution">
    <text evidence="6">The sequence shown here is derived from an EMBL/GenBank/DDBJ whole genome shotgun (WGS) entry which is preliminary data.</text>
</comment>
<evidence type="ECO:0000256" key="5">
    <source>
        <dbReference type="SAM" id="Phobius"/>
    </source>
</evidence>
<keyword evidence="4 5" id="KW-0472">Membrane</keyword>
<accession>A0A8H4UKP8</accession>